<comment type="cofactor">
    <cofactor evidence="6">
        <name>Fe cation</name>
        <dbReference type="ChEBI" id="CHEBI:24875"/>
    </cofactor>
</comment>
<feature type="binding site" evidence="6">
    <location>
        <position position="42"/>
    </location>
    <ligand>
        <name>Mg(2+)</name>
        <dbReference type="ChEBI" id="CHEBI:18420"/>
    </ligand>
</feature>
<accession>A0AAE3TG56</accession>
<feature type="binding site" evidence="6">
    <location>
        <position position="454"/>
    </location>
    <ligand>
        <name>Ni(2+)</name>
        <dbReference type="ChEBI" id="CHEBI:49786"/>
    </ligand>
</feature>
<name>A0AAE3TG56_9BACT</name>
<feature type="binding site" evidence="6">
    <location>
        <position position="457"/>
    </location>
    <ligand>
        <name>Fe cation</name>
        <dbReference type="ChEBI" id="CHEBI:24875"/>
    </ligand>
</feature>
<keyword evidence="4 6" id="KW-0479">Metal-binding</keyword>
<gene>
    <name evidence="7" type="ORF">OD816_001408</name>
</gene>
<evidence type="ECO:0000256" key="4">
    <source>
        <dbReference type="ARBA" id="ARBA00022723"/>
    </source>
</evidence>
<evidence type="ECO:0000256" key="1">
    <source>
        <dbReference type="ARBA" id="ARBA00001967"/>
    </source>
</evidence>
<keyword evidence="5" id="KW-0560">Oxidoreductase</keyword>
<comment type="similarity">
    <text evidence="2">Belongs to the [NiFe]/[NiFeSe] hydrogenase large subunit family.</text>
</comment>
<evidence type="ECO:0000256" key="3">
    <source>
        <dbReference type="ARBA" id="ARBA00022596"/>
    </source>
</evidence>
<dbReference type="GO" id="GO:0016151">
    <property type="term" value="F:nickel cation binding"/>
    <property type="evidence" value="ECO:0007669"/>
    <property type="project" value="InterPro"/>
</dbReference>
<evidence type="ECO:0000256" key="5">
    <source>
        <dbReference type="ARBA" id="ARBA00023002"/>
    </source>
</evidence>
<dbReference type="EMBL" id="JAPHEG010000007">
    <property type="protein sequence ID" value="MDF2954163.1"/>
    <property type="molecule type" value="Genomic_DNA"/>
</dbReference>
<dbReference type="InterPro" id="IPR001501">
    <property type="entry name" value="Ni-dep_hyd_lsu"/>
</dbReference>
<comment type="cofactor">
    <cofactor evidence="1 6">
        <name>Ni(2+)</name>
        <dbReference type="ChEBI" id="CHEBI:49786"/>
    </cofactor>
</comment>
<dbReference type="AlphaFoldDB" id="A0AAE3TG56"/>
<dbReference type="GO" id="GO:0016491">
    <property type="term" value="F:oxidoreductase activity"/>
    <property type="evidence" value="ECO:0007669"/>
    <property type="project" value="UniProtKB-KW"/>
</dbReference>
<keyword evidence="6" id="KW-0408">Iron</keyword>
<evidence type="ECO:0000313" key="8">
    <source>
        <dbReference type="Proteomes" id="UP001144110"/>
    </source>
</evidence>
<evidence type="ECO:0000256" key="6">
    <source>
        <dbReference type="PIRSR" id="PIRSR601501-1"/>
    </source>
</evidence>
<keyword evidence="3 6" id="KW-0533">Nickel</keyword>
<evidence type="ECO:0000313" key="7">
    <source>
        <dbReference type="EMBL" id="MDF2954163.1"/>
    </source>
</evidence>
<protein>
    <submittedName>
        <fullName evidence="7">Coenzyme F420-reducing hydrogenase</fullName>
    </submittedName>
</protein>
<proteinExistence type="inferred from homology"/>
<comment type="caution">
    <text evidence="7">The sequence shown here is derived from an EMBL/GenBank/DDBJ whole genome shotgun (WGS) entry which is preliminary data.</text>
</comment>
<dbReference type="Gene3D" id="1.10.645.10">
    <property type="entry name" value="Cytochrome-c3 Hydrogenase, chain B"/>
    <property type="match status" value="1"/>
</dbReference>
<feature type="binding site" evidence="6">
    <location>
        <position position="61"/>
    </location>
    <ligand>
        <name>Ni(2+)</name>
        <dbReference type="ChEBI" id="CHEBI:49786"/>
    </ligand>
</feature>
<feature type="binding site" evidence="6">
    <location>
        <position position="64"/>
    </location>
    <ligand>
        <name>Ni(2+)</name>
        <dbReference type="ChEBI" id="CHEBI:49786"/>
    </ligand>
</feature>
<dbReference type="SUPFAM" id="SSF56762">
    <property type="entry name" value="HydB/Nqo4-like"/>
    <property type="match status" value="1"/>
</dbReference>
<organism evidence="7 8">
    <name type="scientific">Candidatus Thermodesulfobacterium syntrophicum</name>
    <dbReference type="NCBI Taxonomy" id="3060442"/>
    <lineage>
        <taxon>Bacteria</taxon>
        <taxon>Pseudomonadati</taxon>
        <taxon>Thermodesulfobacteriota</taxon>
        <taxon>Thermodesulfobacteria</taxon>
        <taxon>Thermodesulfobacteriales</taxon>
        <taxon>Thermodesulfobacteriaceae</taxon>
        <taxon>Thermodesulfobacterium</taxon>
    </lineage>
</organism>
<dbReference type="PANTHER" id="PTHR43600">
    <property type="entry name" value="COENZYME F420 HYDROGENASE, SUBUNIT ALPHA"/>
    <property type="match status" value="1"/>
</dbReference>
<dbReference type="PANTHER" id="PTHR43600:SF2">
    <property type="entry name" value="F420-NON-REDUCING HYDROGENASE VHU SUBUNIT A"/>
    <property type="match status" value="1"/>
</dbReference>
<keyword evidence="6" id="KW-0460">Magnesium</keyword>
<dbReference type="InterPro" id="IPR029014">
    <property type="entry name" value="NiFe-Hase_large"/>
</dbReference>
<sequence length="487" mass="54561">MQKIEINPMTRLEGHGKITIFLDDKGNVDNVFFQVMEFMGYEKFIIGMPIEEVPRTVSTICGVCRGVHFTASLKASDEIYGVIPTPTAKKLREMLFLAHMIEDHMEILYALGLPDFVCGPTAPPEERNLIGLIKKVGVDIGKDVLKKRFAAVRIFEILGGKPSHPVAGIPGGWSKALTEEERQEILKLADECIELGKFTLKIFEDIVLKNPEYVELMKGDMYKVVTNYLGTIDEDGKVAYYDGTQRIIDTKGNEIGRFKGKEYLNFIAEKTLPWSYQKAPYLKIIGWKGFVDGEGTSLYSVGPLARFNVGNGYNTPLAQEAYEQMVEFFGGKPIHNVLAYHWARAIEMLNAAEFLKQIAMDESVTDKNVRQNLGKALGEGVGIVEAPRGTLIHHYKTDEKGIVTDINLIVATTQNKGPIQVAVKRASEHFIKDGKVDEKILNFVEMAYRPYDLCLACATHTLPGRLPIQIEVYSCKGELIKSLRNFK</sequence>
<feature type="binding site" evidence="6">
    <location>
        <position position="460"/>
    </location>
    <ligand>
        <name>Mg(2+)</name>
        <dbReference type="ChEBI" id="CHEBI:18420"/>
    </ligand>
</feature>
<dbReference type="Pfam" id="PF00374">
    <property type="entry name" value="NiFeSe_Hases"/>
    <property type="match status" value="2"/>
</dbReference>
<feature type="binding site" evidence="6">
    <location>
        <position position="64"/>
    </location>
    <ligand>
        <name>Fe cation</name>
        <dbReference type="ChEBI" id="CHEBI:24875"/>
    </ligand>
</feature>
<evidence type="ECO:0000256" key="2">
    <source>
        <dbReference type="ARBA" id="ARBA00009292"/>
    </source>
</evidence>
<feature type="binding site" evidence="6">
    <location>
        <position position="408"/>
    </location>
    <ligand>
        <name>Mg(2+)</name>
        <dbReference type="ChEBI" id="CHEBI:18420"/>
    </ligand>
</feature>
<reference evidence="7" key="1">
    <citation type="submission" date="2022-11" db="EMBL/GenBank/DDBJ databases">
        <title>Candidatus Alkanophaga archaea from heated hydrothermal vent sediment oxidize petroleum alkanes.</title>
        <authorList>
            <person name="Zehnle H."/>
            <person name="Laso-Perez R."/>
            <person name="Lipp J."/>
            <person name="Teske A."/>
            <person name="Wegener G."/>
        </authorList>
    </citation>
    <scope>NUCLEOTIDE SEQUENCE</scope>
    <source>
        <strain evidence="7">MCA70</strain>
    </source>
</reference>
<dbReference type="Proteomes" id="UP001144110">
    <property type="component" value="Unassembled WGS sequence"/>
</dbReference>